<dbReference type="InterPro" id="IPR027417">
    <property type="entry name" value="P-loop_NTPase"/>
</dbReference>
<sequence length="952" mass="106806">MTTFPSSQCANAHGDMIRPGIQRSVKVASGYFREHLKVGDYYTEKSNVRGEWFGSGAARLGLVHGVSERGFQRMCEGKDPRTGDRLIARLNGLRVEQGRRCPNRRVGFDFVFSPSKGVSVLAECGDERVKAVHDDAVKVALGELEKFVATRVRRNGANDRRMTQNFVAALFRHDTSREGDPHLHTHAFVFNATFDGEEGRWKALEPSDMYRAQRYADACYQHRLREGLLKLGHMCMVKDGRVEVCVVTSETAEKFSKRHAQIDEIEKANGVEAATPAERYQLRERIARESRAQKDRDQSLDDLKARWLAEMTPKERDRLAFRASRRELEFTEIRTSVKRAIDVAEAHLFERNAVVHDRDLVAHALLSESGRFLSTKALWAEVRARPYVRDELNPERISLAGQSKIERELVELVDRTRGRHDAINPDFLGLDPRLDAEQAHAVRALLESRHGTNVLRGKAGTGKSFTLNNVVAGARAGGRDVVVVAPQNQQVRELQRDGLEARTVESLLMKRDLPHGGVLIVDEAGQLSARRMVDLVRLCALKQARLILSGDTRQHGAIEATDALSLLEDRACLPTVELSKIRRQDPTRGNTATERLAIRSYRDAVAAASNGDTQRSLRLLETEKAVIEVTEPARVAKVAEAYVQATERGDRVLAIGQTWNEVNQLNQAIRANLQSFGKVSGSVELETLQNLNLTLGQRMEPGTYQHCRDLVFVRSYGRFKKGERVEVAGATAQGLRLMKNGKETVVGYSKADRFMVVRPRRLKVGVGDHLQLKFNGKSEEGRTLANGELVRVEKVQSDGRLVVRDDSGVRKTLGADQRIFNHGYAVTSYGSQGKTVDTVLFSDAGAAGATNQKQWYVTISRGRRQAKVFTSDLAKLRESIQRDGDRDFALQERPISIQPKPAPTVVPTIAKEEDFDAMQASRERLQRFKRHQFVRNHIARQQAIKRRLGPRP</sequence>
<proteinExistence type="predicted"/>
<dbReference type="RefSeq" id="WP_221033241.1">
    <property type="nucleotide sequence ID" value="NZ_CP139781.1"/>
</dbReference>
<dbReference type="InterPro" id="IPR014059">
    <property type="entry name" value="TraI/TrwC_relax"/>
</dbReference>
<evidence type="ECO:0000259" key="1">
    <source>
        <dbReference type="Pfam" id="PF08751"/>
    </source>
</evidence>
<dbReference type="EMBL" id="CP139781">
    <property type="protein sequence ID" value="WRQ86526.1"/>
    <property type="molecule type" value="Genomic_DNA"/>
</dbReference>
<dbReference type="Proteomes" id="UP000738431">
    <property type="component" value="Chromosome"/>
</dbReference>
<dbReference type="Pfam" id="PF08751">
    <property type="entry name" value="TrwC"/>
    <property type="match status" value="1"/>
</dbReference>
<gene>
    <name evidence="2" type="primary">mobF</name>
    <name evidence="2" type="ORF">K1X11_017075</name>
</gene>
<dbReference type="NCBIfam" id="TIGR02686">
    <property type="entry name" value="relax_trwC"/>
    <property type="match status" value="1"/>
</dbReference>
<accession>A0ABZ1C4U5</accession>
<dbReference type="Pfam" id="PF13604">
    <property type="entry name" value="AAA_30"/>
    <property type="match status" value="1"/>
</dbReference>
<evidence type="ECO:0000313" key="3">
    <source>
        <dbReference type="Proteomes" id="UP000738431"/>
    </source>
</evidence>
<dbReference type="CDD" id="cd18809">
    <property type="entry name" value="SF1_C_RecD"/>
    <property type="match status" value="1"/>
</dbReference>
<reference evidence="2 3" key="2">
    <citation type="submission" date="2023-12" db="EMBL/GenBank/DDBJ databases">
        <title>Description of an unclassified Opitutus bacterium of Verrucomicrobiota.</title>
        <authorList>
            <person name="Zhang D.-F."/>
        </authorList>
    </citation>
    <scope>NUCLEOTIDE SEQUENCE [LARGE SCALE GENOMIC DNA]</scope>
    <source>
        <strain evidence="2 3">WL0086</strain>
    </source>
</reference>
<evidence type="ECO:0000313" key="2">
    <source>
        <dbReference type="EMBL" id="WRQ86526.1"/>
    </source>
</evidence>
<name>A0ABZ1C4U5_9BACT</name>
<dbReference type="InterPro" id="IPR014862">
    <property type="entry name" value="TrwC"/>
</dbReference>
<dbReference type="Gene3D" id="2.30.30.940">
    <property type="match status" value="1"/>
</dbReference>
<dbReference type="NCBIfam" id="NF041492">
    <property type="entry name" value="MobF"/>
    <property type="match status" value="1"/>
</dbReference>
<dbReference type="Gene3D" id="3.40.50.300">
    <property type="entry name" value="P-loop containing nucleotide triphosphate hydrolases"/>
    <property type="match status" value="2"/>
</dbReference>
<keyword evidence="3" id="KW-1185">Reference proteome</keyword>
<dbReference type="SUPFAM" id="SSF55464">
    <property type="entry name" value="Origin of replication-binding domain, RBD-like"/>
    <property type="match status" value="1"/>
</dbReference>
<reference evidence="2 3" key="1">
    <citation type="submission" date="2021-08" db="EMBL/GenBank/DDBJ databases">
        <authorList>
            <person name="Zhang D."/>
            <person name="Zhang A."/>
            <person name="Wang L."/>
        </authorList>
    </citation>
    <scope>NUCLEOTIDE SEQUENCE [LARGE SCALE GENOMIC DNA]</scope>
    <source>
        <strain evidence="2 3">WL0086</strain>
    </source>
</reference>
<organism evidence="2 3">
    <name type="scientific">Actomonas aquatica</name>
    <dbReference type="NCBI Taxonomy" id="2866162"/>
    <lineage>
        <taxon>Bacteria</taxon>
        <taxon>Pseudomonadati</taxon>
        <taxon>Verrucomicrobiota</taxon>
        <taxon>Opitutia</taxon>
        <taxon>Opitutales</taxon>
        <taxon>Opitutaceae</taxon>
        <taxon>Actomonas</taxon>
    </lineage>
</organism>
<feature type="domain" description="TrwC relaxase" evidence="1">
    <location>
        <begin position="28"/>
        <end position="311"/>
    </location>
</feature>
<dbReference type="SUPFAM" id="SSF52540">
    <property type="entry name" value="P-loop containing nucleoside triphosphate hydrolases"/>
    <property type="match status" value="2"/>
</dbReference>
<protein>
    <submittedName>
        <fullName evidence="2">MobF family relaxase</fullName>
    </submittedName>
</protein>